<evidence type="ECO:0000256" key="3">
    <source>
        <dbReference type="ARBA" id="ARBA00016584"/>
    </source>
</evidence>
<dbReference type="InterPro" id="IPR009567">
    <property type="entry name" value="SARAF"/>
</dbReference>
<keyword evidence="4" id="KW-0813">Transport</keyword>
<evidence type="ECO:0000256" key="2">
    <source>
        <dbReference type="ARBA" id="ARBA00006833"/>
    </source>
</evidence>
<dbReference type="VEuPathDB" id="FungiDB:VP01_2920g4"/>
<comment type="subcellular location">
    <subcellularLocation>
        <location evidence="1">Endoplasmic reticulum membrane</location>
        <topology evidence="1">Single-pass type I membrane protein</topology>
    </subcellularLocation>
</comment>
<evidence type="ECO:0000256" key="11">
    <source>
        <dbReference type="ARBA" id="ARBA00023065"/>
    </source>
</evidence>
<feature type="region of interest" description="Disordered" evidence="14">
    <location>
        <begin position="161"/>
        <end position="212"/>
    </location>
</feature>
<evidence type="ECO:0000256" key="1">
    <source>
        <dbReference type="ARBA" id="ARBA00004115"/>
    </source>
</evidence>
<proteinExistence type="inferred from homology"/>
<protein>
    <recommendedName>
        <fullName evidence="3">Store-operated calcium entry-associated regulatory factor</fullName>
    </recommendedName>
    <alternativeName>
        <fullName evidence="13">Transmembrane protein 66</fullName>
    </alternativeName>
</protein>
<evidence type="ECO:0000256" key="9">
    <source>
        <dbReference type="ARBA" id="ARBA00022837"/>
    </source>
</evidence>
<dbReference type="OrthoDB" id="20303at2759"/>
<evidence type="ECO:0000256" key="4">
    <source>
        <dbReference type="ARBA" id="ARBA00022448"/>
    </source>
</evidence>
<organism evidence="16 17">
    <name type="scientific">Puccinia sorghi</name>
    <dbReference type="NCBI Taxonomy" id="27349"/>
    <lineage>
        <taxon>Eukaryota</taxon>
        <taxon>Fungi</taxon>
        <taxon>Dikarya</taxon>
        <taxon>Basidiomycota</taxon>
        <taxon>Pucciniomycotina</taxon>
        <taxon>Pucciniomycetes</taxon>
        <taxon>Pucciniales</taxon>
        <taxon>Pucciniaceae</taxon>
        <taxon>Puccinia</taxon>
    </lineage>
</organism>
<dbReference type="EMBL" id="LAVV01007858">
    <property type="protein sequence ID" value="KNZ54539.1"/>
    <property type="molecule type" value="Genomic_DNA"/>
</dbReference>
<keyword evidence="11" id="KW-0406">Ion transport</keyword>
<dbReference type="GO" id="GO:0006816">
    <property type="term" value="P:calcium ion transport"/>
    <property type="evidence" value="ECO:0007669"/>
    <property type="project" value="UniProtKB-KW"/>
</dbReference>
<keyword evidence="6 15" id="KW-0812">Transmembrane</keyword>
<reference evidence="16 17" key="1">
    <citation type="submission" date="2015-08" db="EMBL/GenBank/DDBJ databases">
        <title>Next Generation Sequencing and Analysis of the Genome of Puccinia sorghi L Schw, the Causal Agent of Maize Common Rust.</title>
        <authorList>
            <person name="Rochi L."/>
            <person name="Burguener G."/>
            <person name="Darino M."/>
            <person name="Turjanski A."/>
            <person name="Kreff E."/>
            <person name="Dieguez M.J."/>
            <person name="Sacco F."/>
        </authorList>
    </citation>
    <scope>NUCLEOTIDE SEQUENCE [LARGE SCALE GENOMIC DNA]</scope>
    <source>
        <strain evidence="16 17">RO10H11247</strain>
    </source>
</reference>
<keyword evidence="5" id="KW-0109">Calcium transport</keyword>
<feature type="transmembrane region" description="Helical" evidence="15">
    <location>
        <begin position="124"/>
        <end position="142"/>
    </location>
</feature>
<evidence type="ECO:0000256" key="8">
    <source>
        <dbReference type="ARBA" id="ARBA00022824"/>
    </source>
</evidence>
<keyword evidence="9" id="KW-0106">Calcium</keyword>
<evidence type="ECO:0000256" key="5">
    <source>
        <dbReference type="ARBA" id="ARBA00022568"/>
    </source>
</evidence>
<evidence type="ECO:0000256" key="6">
    <source>
        <dbReference type="ARBA" id="ARBA00022692"/>
    </source>
</evidence>
<dbReference type="Pfam" id="PF06682">
    <property type="entry name" value="SARAF"/>
    <property type="match status" value="1"/>
</dbReference>
<keyword evidence="7" id="KW-0732">Signal</keyword>
<evidence type="ECO:0000256" key="14">
    <source>
        <dbReference type="SAM" id="MobiDB-lite"/>
    </source>
</evidence>
<feature type="compositionally biased region" description="Polar residues" evidence="14">
    <location>
        <begin position="274"/>
        <end position="294"/>
    </location>
</feature>
<evidence type="ECO:0000256" key="12">
    <source>
        <dbReference type="ARBA" id="ARBA00023136"/>
    </source>
</evidence>
<gene>
    <name evidence="16" type="ORF">VP01_2920g4</name>
</gene>
<keyword evidence="8" id="KW-0256">Endoplasmic reticulum</keyword>
<dbReference type="STRING" id="27349.A0A0L6V1C1"/>
<name>A0A0L6V1C1_9BASI</name>
<keyword evidence="12 15" id="KW-0472">Membrane</keyword>
<feature type="compositionally biased region" description="Gly residues" evidence="14">
    <location>
        <begin position="161"/>
        <end position="182"/>
    </location>
</feature>
<dbReference type="Proteomes" id="UP000037035">
    <property type="component" value="Unassembled WGS sequence"/>
</dbReference>
<dbReference type="PANTHER" id="PTHR15929">
    <property type="entry name" value="STORE-OPERATED CALCIUM ENTRY-ASSOCIATED REGULATORY FACTOR"/>
    <property type="match status" value="1"/>
</dbReference>
<accession>A0A0L6V1C1</accession>
<comment type="caution">
    <text evidence="16">The sequence shown here is derived from an EMBL/GenBank/DDBJ whole genome shotgun (WGS) entry which is preliminary data.</text>
</comment>
<feature type="compositionally biased region" description="Pro residues" evidence="14">
    <location>
        <begin position="184"/>
        <end position="199"/>
    </location>
</feature>
<keyword evidence="10 15" id="KW-1133">Transmembrane helix</keyword>
<dbReference type="GO" id="GO:2001256">
    <property type="term" value="P:regulation of store-operated calcium entry"/>
    <property type="evidence" value="ECO:0007669"/>
    <property type="project" value="InterPro"/>
</dbReference>
<dbReference type="AlphaFoldDB" id="A0A0L6V1C1"/>
<dbReference type="GO" id="GO:0005789">
    <property type="term" value="C:endoplasmic reticulum membrane"/>
    <property type="evidence" value="ECO:0007669"/>
    <property type="project" value="UniProtKB-SubCell"/>
</dbReference>
<evidence type="ECO:0000313" key="16">
    <source>
        <dbReference type="EMBL" id="KNZ54539.1"/>
    </source>
</evidence>
<evidence type="ECO:0000256" key="15">
    <source>
        <dbReference type="SAM" id="Phobius"/>
    </source>
</evidence>
<evidence type="ECO:0000256" key="10">
    <source>
        <dbReference type="ARBA" id="ARBA00022989"/>
    </source>
</evidence>
<evidence type="ECO:0000256" key="13">
    <source>
        <dbReference type="ARBA" id="ARBA00031116"/>
    </source>
</evidence>
<keyword evidence="17" id="KW-1185">Reference proteome</keyword>
<comment type="similarity">
    <text evidence="2">Belongs to the SARAF family.</text>
</comment>
<evidence type="ECO:0000256" key="7">
    <source>
        <dbReference type="ARBA" id="ARBA00022729"/>
    </source>
</evidence>
<sequence length="302" mass="31925">MASSKVLLPSIQTLTFFDGEKTSFRRTSPVDQLVCRGPGCKLFRPDVIQCYNKGGSGTDINWKCEADLPSKLKLGRVEVGCEGWSNSQDPYILKGSCALTYTLKVDSSSSYDASPDGGLTNSAWFFWMIFIAVTVFILYPFLRSLLVRLLPSLDPVLPGSSGGGGGGGGGGGPGPRFWGGGRPSDPPPPYTPRQPPPKTAPDSSNPWRPGFWTGLAAGTAATHLFGNRERRNQAYEPGWASSFGAGPSTGFGTGGWFGGGGGPTLGRSHPTYRGQGSSRDMDESTNLGPIRSSTGFGGTRNR</sequence>
<dbReference type="PANTHER" id="PTHR15929:SF0">
    <property type="entry name" value="STORE-OPERATED CALCIUM ENTRY-ASSOCIATED REGULATORY FACTOR"/>
    <property type="match status" value="1"/>
</dbReference>
<feature type="region of interest" description="Disordered" evidence="14">
    <location>
        <begin position="256"/>
        <end position="302"/>
    </location>
</feature>
<evidence type="ECO:0000313" key="17">
    <source>
        <dbReference type="Proteomes" id="UP000037035"/>
    </source>
</evidence>